<reference evidence="5" key="1">
    <citation type="journal article" date="2019" name="Int. J. Syst. Evol. Microbiol.">
        <title>The Global Catalogue of Microorganisms (GCM) 10K type strain sequencing project: providing services to taxonomists for standard genome sequencing and annotation.</title>
        <authorList>
            <consortium name="The Broad Institute Genomics Platform"/>
            <consortium name="The Broad Institute Genome Sequencing Center for Infectious Disease"/>
            <person name="Wu L."/>
            <person name="Ma J."/>
        </authorList>
    </citation>
    <scope>NUCLEOTIDE SEQUENCE [LARGE SCALE GENOMIC DNA]</scope>
    <source>
        <strain evidence="5">KLKA75</strain>
    </source>
</reference>
<dbReference type="InterPro" id="IPR036388">
    <property type="entry name" value="WH-like_DNA-bd_sf"/>
</dbReference>
<dbReference type="Gene3D" id="1.10.10.10">
    <property type="entry name" value="Winged helix-like DNA-binding domain superfamily/Winged helix DNA-binding domain"/>
    <property type="match status" value="1"/>
</dbReference>
<gene>
    <name evidence="4" type="ORF">ACFPCY_38230</name>
</gene>
<dbReference type="Pfam" id="PF03551">
    <property type="entry name" value="PadR"/>
    <property type="match status" value="1"/>
</dbReference>
<dbReference type="EMBL" id="JBHSIT010000015">
    <property type="protein sequence ID" value="MFC4913188.1"/>
    <property type="molecule type" value="Genomic_DNA"/>
</dbReference>
<feature type="domain" description="Transcription regulator PadR C-terminal" evidence="3">
    <location>
        <begin position="91"/>
        <end position="170"/>
    </location>
</feature>
<evidence type="ECO:0000313" key="5">
    <source>
        <dbReference type="Proteomes" id="UP001595872"/>
    </source>
</evidence>
<feature type="domain" description="Transcription regulator PadR N-terminal" evidence="2">
    <location>
        <begin position="15"/>
        <end position="78"/>
    </location>
</feature>
<organism evidence="4 5">
    <name type="scientific">Actinomadura gamaensis</name>
    <dbReference type="NCBI Taxonomy" id="1763541"/>
    <lineage>
        <taxon>Bacteria</taxon>
        <taxon>Bacillati</taxon>
        <taxon>Actinomycetota</taxon>
        <taxon>Actinomycetes</taxon>
        <taxon>Streptosporangiales</taxon>
        <taxon>Thermomonosporaceae</taxon>
        <taxon>Actinomadura</taxon>
    </lineage>
</organism>
<dbReference type="Pfam" id="PF10400">
    <property type="entry name" value="Vir_act_alpha_C"/>
    <property type="match status" value="1"/>
</dbReference>
<feature type="region of interest" description="Disordered" evidence="1">
    <location>
        <begin position="172"/>
        <end position="192"/>
    </location>
</feature>
<dbReference type="PANTHER" id="PTHR43252:SF6">
    <property type="entry name" value="NEGATIVE TRANSCRIPTION REGULATOR PADR"/>
    <property type="match status" value="1"/>
</dbReference>
<protein>
    <submittedName>
        <fullName evidence="4">PadR family transcriptional regulator</fullName>
    </submittedName>
</protein>
<accession>A0ABV9U9E3</accession>
<dbReference type="InterPro" id="IPR018309">
    <property type="entry name" value="Tscrpt_reg_PadR_C"/>
</dbReference>
<dbReference type="InterPro" id="IPR005149">
    <property type="entry name" value="Tscrpt_reg_PadR_N"/>
</dbReference>
<evidence type="ECO:0000313" key="4">
    <source>
        <dbReference type="EMBL" id="MFC4913188.1"/>
    </source>
</evidence>
<evidence type="ECO:0000259" key="3">
    <source>
        <dbReference type="Pfam" id="PF10400"/>
    </source>
</evidence>
<name>A0ABV9U9E3_9ACTN</name>
<dbReference type="Proteomes" id="UP001595872">
    <property type="component" value="Unassembled WGS sequence"/>
</dbReference>
<sequence length="192" mass="22121">MSLRHAALGLLVEMDGASGYDLLKMFEITMGNVWQATQSQLYGELNKLTADGFIEVASEGPRGRKEYRVTEAGRAELRHWLLDVPPKFVRRDEVLLRLFFLGQVSPDEAAGFVRDQAAALDRRLGELGELEGNIDWGDENLSFYGRLAMEYGKRFMAMRREWYGWVLEEMAEREPKMAEREPKMAEREPKKD</sequence>
<evidence type="ECO:0000256" key="1">
    <source>
        <dbReference type="SAM" id="MobiDB-lite"/>
    </source>
</evidence>
<keyword evidence="5" id="KW-1185">Reference proteome</keyword>
<proteinExistence type="predicted"/>
<dbReference type="InterPro" id="IPR036390">
    <property type="entry name" value="WH_DNA-bd_sf"/>
</dbReference>
<dbReference type="PANTHER" id="PTHR43252">
    <property type="entry name" value="TRANSCRIPTIONAL REGULATOR YQJI"/>
    <property type="match status" value="1"/>
</dbReference>
<dbReference type="SUPFAM" id="SSF46785">
    <property type="entry name" value="Winged helix' DNA-binding domain"/>
    <property type="match status" value="1"/>
</dbReference>
<dbReference type="RefSeq" id="WP_378263861.1">
    <property type="nucleotide sequence ID" value="NZ_JBHSIT010000015.1"/>
</dbReference>
<evidence type="ECO:0000259" key="2">
    <source>
        <dbReference type="Pfam" id="PF03551"/>
    </source>
</evidence>
<comment type="caution">
    <text evidence="4">The sequence shown here is derived from an EMBL/GenBank/DDBJ whole genome shotgun (WGS) entry which is preliminary data.</text>
</comment>